<dbReference type="Proteomes" id="UP000001982">
    <property type="component" value="Chromosome"/>
</dbReference>
<dbReference type="InterPro" id="IPR029063">
    <property type="entry name" value="SAM-dependent_MTases_sf"/>
</dbReference>
<dbReference type="OrthoDB" id="9784823at2"/>
<sequence length="501" mass="56451">MSISSAIKSIQDIMRKDAGVDGDAQRLGQMSWLLFLKVFDAQEQELELELDNYREPIPEEFLWRHWAADNQGITGDELLEFVNDELFPKLKNLTAPIDKNPRGYVVKEAFSDAFNYMKNGTLLRQVINKLNEIDFTDSNERHLFGDLYEQILKDLQSAGNAGEFYTPRAITKFIVAVTDPKLGESIMDPACGTGGFLACAFDHVKANYVKTADDHQTLQQQIFGVEKKQLPHLLCTTNMMLHGIEVPVQIRHGNTLNKPLSSWDEQVDVIITNPPFGGTEEDGIEKNFPSEFQTRETADLFLQLIIEVLAEPSAGNEPSALKSGGRAAVVLPDGTLFGEGVKTKIKKMLMDECNLHTIVRLPNGVFNPYTGIKTNILFFTKGTPTKDIWFYEHPYPAGVKNYNKTKPMKFEEFETELSWWGDEADGFASRVENEQAWKVSIEDIINRNYNLDIKNPHVGEVISHDPQTLLSDYAKQQADIQALRDQLKGMLSNALQGAVDE</sequence>
<evidence type="ECO:0000256" key="2">
    <source>
        <dbReference type="ARBA" id="ARBA00011900"/>
    </source>
</evidence>
<dbReference type="InterPro" id="IPR022749">
    <property type="entry name" value="D12N6_MeTrfase_N"/>
</dbReference>
<comment type="catalytic activity">
    <reaction evidence="7">
        <text>a 2'-deoxyadenosine in DNA + S-adenosyl-L-methionine = an N(6)-methyl-2'-deoxyadenosine in DNA + S-adenosyl-L-homocysteine + H(+)</text>
        <dbReference type="Rhea" id="RHEA:15197"/>
        <dbReference type="Rhea" id="RHEA-COMP:12418"/>
        <dbReference type="Rhea" id="RHEA-COMP:12419"/>
        <dbReference type="ChEBI" id="CHEBI:15378"/>
        <dbReference type="ChEBI" id="CHEBI:57856"/>
        <dbReference type="ChEBI" id="CHEBI:59789"/>
        <dbReference type="ChEBI" id="CHEBI:90615"/>
        <dbReference type="ChEBI" id="CHEBI:90616"/>
        <dbReference type="EC" id="2.1.1.72"/>
    </reaction>
</comment>
<dbReference type="InterPro" id="IPR038333">
    <property type="entry name" value="T1MK-like_N_sf"/>
</dbReference>
<dbReference type="STRING" id="318161.Sden_1235"/>
<evidence type="ECO:0000256" key="5">
    <source>
        <dbReference type="ARBA" id="ARBA00022691"/>
    </source>
</evidence>
<dbReference type="Pfam" id="PF12161">
    <property type="entry name" value="HsdM_N"/>
    <property type="match status" value="1"/>
</dbReference>
<keyword evidence="6" id="KW-0680">Restriction system</keyword>
<dbReference type="InterPro" id="IPR003356">
    <property type="entry name" value="DNA_methylase_A-5"/>
</dbReference>
<dbReference type="SUPFAM" id="SSF53335">
    <property type="entry name" value="S-adenosyl-L-methionine-dependent methyltransferases"/>
    <property type="match status" value="1"/>
</dbReference>
<proteinExistence type="inferred from homology"/>
<dbReference type="InterPro" id="IPR002052">
    <property type="entry name" value="DNA_methylase_N6_adenine_CS"/>
</dbReference>
<dbReference type="Gene3D" id="1.20.1260.30">
    <property type="match status" value="1"/>
</dbReference>
<dbReference type="PROSITE" id="PS00092">
    <property type="entry name" value="N6_MTASE"/>
    <property type="match status" value="1"/>
</dbReference>
<dbReference type="EMBL" id="CP000302">
    <property type="protein sequence ID" value="ABE54521.1"/>
    <property type="molecule type" value="Genomic_DNA"/>
</dbReference>
<dbReference type="Gene3D" id="3.40.50.150">
    <property type="entry name" value="Vaccinia Virus protein VP39"/>
    <property type="match status" value="1"/>
</dbReference>
<evidence type="ECO:0000313" key="10">
    <source>
        <dbReference type="EMBL" id="ABE54521.1"/>
    </source>
</evidence>
<dbReference type="Pfam" id="PF02384">
    <property type="entry name" value="N6_Mtase"/>
    <property type="match status" value="1"/>
</dbReference>
<keyword evidence="5" id="KW-0949">S-adenosyl-L-methionine</keyword>
<name>Q12PV5_SHEDO</name>
<dbReference type="HOGENOM" id="CLU_018284_4_0_6"/>
<dbReference type="RefSeq" id="WP_011495680.1">
    <property type="nucleotide sequence ID" value="NC_007954.1"/>
</dbReference>
<evidence type="ECO:0000259" key="9">
    <source>
        <dbReference type="Pfam" id="PF12161"/>
    </source>
</evidence>
<gene>
    <name evidence="10" type="ordered locus">Sden_1235</name>
</gene>
<accession>Q12PV5</accession>
<dbReference type="InterPro" id="IPR051537">
    <property type="entry name" value="DNA_Adenine_Mtase"/>
</dbReference>
<keyword evidence="11" id="KW-1185">Reference proteome</keyword>
<dbReference type="GO" id="GO:0009307">
    <property type="term" value="P:DNA restriction-modification system"/>
    <property type="evidence" value="ECO:0007669"/>
    <property type="project" value="UniProtKB-KW"/>
</dbReference>
<comment type="similarity">
    <text evidence="1">Belongs to the N(4)/N(6)-methyltransferase family.</text>
</comment>
<feature type="domain" description="DNA methylase adenine-specific" evidence="8">
    <location>
        <begin position="140"/>
        <end position="460"/>
    </location>
</feature>
<evidence type="ECO:0000256" key="3">
    <source>
        <dbReference type="ARBA" id="ARBA00022603"/>
    </source>
</evidence>
<dbReference type="AlphaFoldDB" id="Q12PV5"/>
<reference evidence="10 11" key="1">
    <citation type="submission" date="2006-03" db="EMBL/GenBank/DDBJ databases">
        <title>Complete sequence of Shewanella denitrificans OS217.</title>
        <authorList>
            <consortium name="US DOE Joint Genome Institute"/>
            <person name="Copeland A."/>
            <person name="Lucas S."/>
            <person name="Lapidus A."/>
            <person name="Barry K."/>
            <person name="Detter J.C."/>
            <person name="Glavina del Rio T."/>
            <person name="Hammon N."/>
            <person name="Israni S."/>
            <person name="Dalin E."/>
            <person name="Tice H."/>
            <person name="Pitluck S."/>
            <person name="Brettin T."/>
            <person name="Bruce D."/>
            <person name="Han C."/>
            <person name="Tapia R."/>
            <person name="Gilna P."/>
            <person name="Kiss H."/>
            <person name="Schmutz J."/>
            <person name="Larimer F."/>
            <person name="Land M."/>
            <person name="Hauser L."/>
            <person name="Kyrpides N."/>
            <person name="Lykidis A."/>
            <person name="Richardson P."/>
        </authorList>
    </citation>
    <scope>NUCLEOTIDE SEQUENCE [LARGE SCALE GENOMIC DNA]</scope>
    <source>
        <strain evidence="11">OS217 / ATCC BAA-1090 / DSM 15013</strain>
    </source>
</reference>
<feature type="domain" description="N6 adenine-specific DNA methyltransferase N-terminal" evidence="9">
    <location>
        <begin position="4"/>
        <end position="130"/>
    </location>
</feature>
<dbReference type="REBASE" id="12181">
    <property type="entry name" value="M.SdeOSORF1235P"/>
</dbReference>
<dbReference type="PRINTS" id="PR00507">
    <property type="entry name" value="N12N6MTFRASE"/>
</dbReference>
<keyword evidence="4" id="KW-0808">Transferase</keyword>
<evidence type="ECO:0000256" key="4">
    <source>
        <dbReference type="ARBA" id="ARBA00022679"/>
    </source>
</evidence>
<evidence type="ECO:0000256" key="1">
    <source>
        <dbReference type="ARBA" id="ARBA00006594"/>
    </source>
</evidence>
<dbReference type="PANTHER" id="PTHR42933:SF4">
    <property type="entry name" value="TYPE I RESTRICTION ENZYME ECOKI METHYLASE SUBUNIT"/>
    <property type="match status" value="1"/>
</dbReference>
<dbReference type="eggNOG" id="COG0286">
    <property type="taxonomic scope" value="Bacteria"/>
</dbReference>
<dbReference type="GO" id="GO:0009007">
    <property type="term" value="F:site-specific DNA-methyltransferase (adenine-specific) activity"/>
    <property type="evidence" value="ECO:0007669"/>
    <property type="project" value="UniProtKB-EC"/>
</dbReference>
<dbReference type="GO" id="GO:0003677">
    <property type="term" value="F:DNA binding"/>
    <property type="evidence" value="ECO:0007669"/>
    <property type="project" value="InterPro"/>
</dbReference>
<dbReference type="GO" id="GO:0032259">
    <property type="term" value="P:methylation"/>
    <property type="evidence" value="ECO:0007669"/>
    <property type="project" value="UniProtKB-KW"/>
</dbReference>
<dbReference type="KEGG" id="sdn:Sden_1235"/>
<evidence type="ECO:0000259" key="8">
    <source>
        <dbReference type="Pfam" id="PF02384"/>
    </source>
</evidence>
<organism evidence="10 11">
    <name type="scientific">Shewanella denitrificans (strain OS217 / ATCC BAA-1090 / DSM 15013)</name>
    <dbReference type="NCBI Taxonomy" id="318161"/>
    <lineage>
        <taxon>Bacteria</taxon>
        <taxon>Pseudomonadati</taxon>
        <taxon>Pseudomonadota</taxon>
        <taxon>Gammaproteobacteria</taxon>
        <taxon>Alteromonadales</taxon>
        <taxon>Shewanellaceae</taxon>
        <taxon>Shewanella</taxon>
    </lineage>
</organism>
<dbReference type="GO" id="GO:0008170">
    <property type="term" value="F:N-methyltransferase activity"/>
    <property type="evidence" value="ECO:0007669"/>
    <property type="project" value="InterPro"/>
</dbReference>
<dbReference type="EC" id="2.1.1.72" evidence="2"/>
<dbReference type="PANTHER" id="PTHR42933">
    <property type="entry name" value="SLR6095 PROTEIN"/>
    <property type="match status" value="1"/>
</dbReference>
<evidence type="ECO:0000313" key="11">
    <source>
        <dbReference type="Proteomes" id="UP000001982"/>
    </source>
</evidence>
<keyword evidence="3 10" id="KW-0489">Methyltransferase</keyword>
<protein>
    <recommendedName>
        <fullName evidence="2">site-specific DNA-methyltransferase (adenine-specific)</fullName>
        <ecNumber evidence="2">2.1.1.72</ecNumber>
    </recommendedName>
</protein>
<evidence type="ECO:0000256" key="6">
    <source>
        <dbReference type="ARBA" id="ARBA00022747"/>
    </source>
</evidence>
<evidence type="ECO:0000256" key="7">
    <source>
        <dbReference type="ARBA" id="ARBA00047942"/>
    </source>
</evidence>